<evidence type="ECO:0000313" key="3">
    <source>
        <dbReference type="Proteomes" id="UP000321291"/>
    </source>
</evidence>
<accession>A0A5B8VP08</accession>
<organism evidence="2 3">
    <name type="scientific">Arachidicoccus ginsenosidivorans</name>
    <dbReference type="NCBI Taxonomy" id="496057"/>
    <lineage>
        <taxon>Bacteria</taxon>
        <taxon>Pseudomonadati</taxon>
        <taxon>Bacteroidota</taxon>
        <taxon>Chitinophagia</taxon>
        <taxon>Chitinophagales</taxon>
        <taxon>Chitinophagaceae</taxon>
        <taxon>Arachidicoccus</taxon>
    </lineage>
</organism>
<evidence type="ECO:0000313" key="2">
    <source>
        <dbReference type="EMBL" id="QEC73354.1"/>
    </source>
</evidence>
<proteinExistence type="predicted"/>
<evidence type="ECO:0000256" key="1">
    <source>
        <dbReference type="SAM" id="Phobius"/>
    </source>
</evidence>
<reference evidence="2 3" key="1">
    <citation type="journal article" date="2017" name="Int. J. Syst. Evol. Microbiol.">
        <title>Arachidicoccus ginsenosidivorans sp. nov., with ginsenoside-converting activity isolated from ginseng cultivating soil.</title>
        <authorList>
            <person name="Siddiqi M.Z."/>
            <person name="Aslam Z."/>
            <person name="Im W.T."/>
        </authorList>
    </citation>
    <scope>NUCLEOTIDE SEQUENCE [LARGE SCALE GENOMIC DNA]</scope>
    <source>
        <strain evidence="2 3">Gsoil 809</strain>
    </source>
</reference>
<gene>
    <name evidence="2" type="ORF">FSB73_18460</name>
</gene>
<dbReference type="RefSeq" id="WP_146785561.1">
    <property type="nucleotide sequence ID" value="NZ_CP042434.1"/>
</dbReference>
<name>A0A5B8VP08_9BACT</name>
<feature type="transmembrane region" description="Helical" evidence="1">
    <location>
        <begin position="20"/>
        <end position="39"/>
    </location>
</feature>
<dbReference type="EMBL" id="CP042434">
    <property type="protein sequence ID" value="QEC73354.1"/>
    <property type="molecule type" value="Genomic_DNA"/>
</dbReference>
<sequence>MNFSKSPSKKGKYSSNWMRYLSYGIQLMATIGIGLYIGYKADQLFKISFPLLVWLLPTILLVYMLIKLVKEFSKNTKKQDGHAKDGKIN</sequence>
<protein>
    <submittedName>
        <fullName evidence="2">AtpZ/AtpI family protein</fullName>
    </submittedName>
</protein>
<keyword evidence="1" id="KW-1133">Transmembrane helix</keyword>
<keyword evidence="1" id="KW-0812">Transmembrane</keyword>
<keyword evidence="1" id="KW-0472">Membrane</keyword>
<keyword evidence="3" id="KW-1185">Reference proteome</keyword>
<dbReference type="KEGG" id="agi:FSB73_18460"/>
<dbReference type="AlphaFoldDB" id="A0A5B8VP08"/>
<dbReference type="Proteomes" id="UP000321291">
    <property type="component" value="Chromosome"/>
</dbReference>
<dbReference type="OrthoDB" id="9798708at2"/>
<feature type="transmembrane region" description="Helical" evidence="1">
    <location>
        <begin position="51"/>
        <end position="69"/>
    </location>
</feature>